<name>A0ABU4SEG4_9GAMM</name>
<comment type="caution">
    <text evidence="1">The sequence shown here is derived from an EMBL/GenBank/DDBJ whole genome shotgun (WGS) entry which is preliminary data.</text>
</comment>
<keyword evidence="2" id="KW-1185">Reference proteome</keyword>
<proteinExistence type="predicted"/>
<organism evidence="1 2">
    <name type="scientific">Xenorhabdus santafensis</name>
    <dbReference type="NCBI Taxonomy" id="2582833"/>
    <lineage>
        <taxon>Bacteria</taxon>
        <taxon>Pseudomonadati</taxon>
        <taxon>Pseudomonadota</taxon>
        <taxon>Gammaproteobacteria</taxon>
        <taxon>Enterobacterales</taxon>
        <taxon>Morganellaceae</taxon>
        <taxon>Xenorhabdus</taxon>
    </lineage>
</organism>
<dbReference type="EMBL" id="VCDN01000100">
    <property type="protein sequence ID" value="MDX7989189.1"/>
    <property type="molecule type" value="Genomic_DNA"/>
</dbReference>
<protein>
    <submittedName>
        <fullName evidence="1">Uncharacterized protein</fullName>
    </submittedName>
</protein>
<evidence type="ECO:0000313" key="2">
    <source>
        <dbReference type="Proteomes" id="UP001271890"/>
    </source>
</evidence>
<dbReference type="Proteomes" id="UP001271890">
    <property type="component" value="Unassembled WGS sequence"/>
</dbReference>
<sequence length="85" mass="9763">MAIEYAVTGVNDLNEPSDRFELENTGWEGYPRYLAEECAEDYYSNHDGWERNWPITIHVFSDGNHIGEFSVELESEPVFSASLSK</sequence>
<dbReference type="RefSeq" id="WP_319931559.1">
    <property type="nucleotide sequence ID" value="NZ_VCDN01000100.1"/>
</dbReference>
<reference evidence="2" key="1">
    <citation type="journal article" date="2024" name="Toxins">
        <title>Genome Sequence Analysis of Native Xenorhabdus Strains Isolated from Entomopathogenic Nematodes in Argentina.</title>
        <authorList>
            <person name="Palma L."/>
            <person name="Frizzo L."/>
            <person name="Kaiser S."/>
            <person name="Berry C."/>
            <person name="Caballero P."/>
            <person name="Bode H.B."/>
            <person name="Del Valle E.E."/>
        </authorList>
    </citation>
    <scope>NUCLEOTIDE SEQUENCE [LARGE SCALE GENOMIC DNA]</scope>
    <source>
        <strain evidence="2">12</strain>
    </source>
</reference>
<evidence type="ECO:0000313" key="1">
    <source>
        <dbReference type="EMBL" id="MDX7989189.1"/>
    </source>
</evidence>
<accession>A0ABU4SEG4</accession>
<gene>
    <name evidence="1" type="ORF">FE392_18050</name>
</gene>